<evidence type="ECO:0000313" key="3">
    <source>
        <dbReference type="Proteomes" id="UP001140562"/>
    </source>
</evidence>
<feature type="chain" id="PRO_5040745787" evidence="1">
    <location>
        <begin position="21"/>
        <end position="351"/>
    </location>
</feature>
<organism evidence="2 3">
    <name type="scientific">Didymella glomerata</name>
    <dbReference type="NCBI Taxonomy" id="749621"/>
    <lineage>
        <taxon>Eukaryota</taxon>
        <taxon>Fungi</taxon>
        <taxon>Dikarya</taxon>
        <taxon>Ascomycota</taxon>
        <taxon>Pezizomycotina</taxon>
        <taxon>Dothideomycetes</taxon>
        <taxon>Pleosporomycetidae</taxon>
        <taxon>Pleosporales</taxon>
        <taxon>Pleosporineae</taxon>
        <taxon>Didymellaceae</taxon>
        <taxon>Didymella</taxon>
    </lineage>
</organism>
<evidence type="ECO:0000256" key="1">
    <source>
        <dbReference type="SAM" id="SignalP"/>
    </source>
</evidence>
<accession>A0A9W8WSU8</accession>
<feature type="signal peptide" evidence="1">
    <location>
        <begin position="1"/>
        <end position="20"/>
    </location>
</feature>
<proteinExistence type="predicted"/>
<evidence type="ECO:0000313" key="2">
    <source>
        <dbReference type="EMBL" id="KAJ4331855.1"/>
    </source>
</evidence>
<comment type="caution">
    <text evidence="2">The sequence shown here is derived from an EMBL/GenBank/DDBJ whole genome shotgun (WGS) entry which is preliminary data.</text>
</comment>
<protein>
    <submittedName>
        <fullName evidence="2">Uncharacterized protein</fullName>
    </submittedName>
</protein>
<keyword evidence="3" id="KW-1185">Reference proteome</keyword>
<sequence length="351" mass="39454">MKVLYTTCLFAFLSVALSSAIPARPAHHLQSRTIDVKAEWAKAWCKGGKFAQAMIKNEHAAAAYVTPVRSTWDGDLIQQFRTWGYREIENHRSELCDFGPDQHQLQRAFAELGIGTASSVDGGPNRCFYVEHKYGPTVQRPPNGQWPEPNQQYYMVGDRKYRETEAYSTIGINPDAGAVYFLNRLSPTKAAEDNWEIPEVRKEWLPALAASSDHAWGFWNRANAGNLGGIKKIFSCMITNEITLALIDEALKTYPLGPGEERPRGVKKWPGTTIPMRYDAAQALLGSPNGLGVGYFLAQHKHKLGNKSVERITVFRPDKGMMPYLLFWIEDAPLVTRSLPASKMRKPRSRL</sequence>
<keyword evidence="1" id="KW-0732">Signal</keyword>
<name>A0A9W8WSU8_9PLEO</name>
<dbReference type="OrthoDB" id="5337308at2759"/>
<dbReference type="Proteomes" id="UP001140562">
    <property type="component" value="Unassembled WGS sequence"/>
</dbReference>
<reference evidence="2" key="1">
    <citation type="submission" date="2022-10" db="EMBL/GenBank/DDBJ databases">
        <title>Tapping the CABI collections for fungal endophytes: first genome assemblies for Collariella, Neodidymelliopsis, Ascochyta clinopodiicola, Didymella pomorum, Didymosphaeria variabile, Neocosmospora piperis and Neocucurbitaria cava.</title>
        <authorList>
            <person name="Hill R."/>
        </authorList>
    </citation>
    <scope>NUCLEOTIDE SEQUENCE</scope>
    <source>
        <strain evidence="2">IMI 360193</strain>
    </source>
</reference>
<gene>
    <name evidence="2" type="ORF">N0V87_008848</name>
</gene>
<dbReference type="AlphaFoldDB" id="A0A9W8WSU8"/>
<dbReference type="EMBL" id="JAPEUV010000136">
    <property type="protein sequence ID" value="KAJ4331855.1"/>
    <property type="molecule type" value="Genomic_DNA"/>
</dbReference>